<keyword evidence="1" id="KW-1133">Transmembrane helix</keyword>
<keyword evidence="3" id="KW-1185">Reference proteome</keyword>
<evidence type="ECO:0000313" key="3">
    <source>
        <dbReference type="Proteomes" id="UP000233837"/>
    </source>
</evidence>
<dbReference type="PANTHER" id="PTHR35165">
    <property type="entry name" value="OS08G0113900 PROTEIN"/>
    <property type="match status" value="1"/>
</dbReference>
<organism evidence="2 3">
    <name type="scientific">Dendrobium catenatum</name>
    <dbReference type="NCBI Taxonomy" id="906689"/>
    <lineage>
        <taxon>Eukaryota</taxon>
        <taxon>Viridiplantae</taxon>
        <taxon>Streptophyta</taxon>
        <taxon>Embryophyta</taxon>
        <taxon>Tracheophyta</taxon>
        <taxon>Spermatophyta</taxon>
        <taxon>Magnoliopsida</taxon>
        <taxon>Liliopsida</taxon>
        <taxon>Asparagales</taxon>
        <taxon>Orchidaceae</taxon>
        <taxon>Epidendroideae</taxon>
        <taxon>Malaxideae</taxon>
        <taxon>Dendrobiinae</taxon>
        <taxon>Dendrobium</taxon>
    </lineage>
</organism>
<dbReference type="Proteomes" id="UP000233837">
    <property type="component" value="Unassembled WGS sequence"/>
</dbReference>
<dbReference type="PANTHER" id="PTHR35165:SF1">
    <property type="entry name" value="OS04G0577375 PROTEIN"/>
    <property type="match status" value="1"/>
</dbReference>
<evidence type="ECO:0000256" key="1">
    <source>
        <dbReference type="SAM" id="Phobius"/>
    </source>
</evidence>
<sequence>MEAAAIRRSSELSTGKANKAVAGHYNIIDVEEKGRGGRGTAAAAAAAAVVICAAGAGILVWWFQAFHASNQKLWMVPVGLIMLGTPIVVCFSLAASGIRWSSASLDPGEPLK</sequence>
<feature type="transmembrane region" description="Helical" evidence="1">
    <location>
        <begin position="41"/>
        <end position="62"/>
    </location>
</feature>
<gene>
    <name evidence="2" type="ORF">MA16_Dca013938</name>
</gene>
<keyword evidence="1" id="KW-0812">Transmembrane</keyword>
<name>A0A2I0XGF2_9ASPA</name>
<dbReference type="Pfam" id="PF16594">
    <property type="entry name" value="ATP-synt_Z"/>
    <property type="match status" value="1"/>
</dbReference>
<keyword evidence="1" id="KW-0472">Membrane</keyword>
<proteinExistence type="predicted"/>
<dbReference type="EMBL" id="KZ501901">
    <property type="protein sequence ID" value="PKU86991.1"/>
    <property type="molecule type" value="Genomic_DNA"/>
</dbReference>
<reference evidence="2 3" key="2">
    <citation type="journal article" date="2017" name="Nature">
        <title>The Apostasia genome and the evolution of orchids.</title>
        <authorList>
            <person name="Zhang G.Q."/>
            <person name="Liu K.W."/>
            <person name="Li Z."/>
            <person name="Lohaus R."/>
            <person name="Hsiao Y.Y."/>
            <person name="Niu S.C."/>
            <person name="Wang J.Y."/>
            <person name="Lin Y.C."/>
            <person name="Xu Q."/>
            <person name="Chen L.J."/>
            <person name="Yoshida K."/>
            <person name="Fujiwara S."/>
            <person name="Wang Z.W."/>
            <person name="Zhang Y.Q."/>
            <person name="Mitsuda N."/>
            <person name="Wang M."/>
            <person name="Liu G.H."/>
            <person name="Pecoraro L."/>
            <person name="Huang H.X."/>
            <person name="Xiao X.J."/>
            <person name="Lin M."/>
            <person name="Wu X.Y."/>
            <person name="Wu W.L."/>
            <person name="Chen Y.Y."/>
            <person name="Chang S.B."/>
            <person name="Sakamoto S."/>
            <person name="Ohme-Takagi M."/>
            <person name="Yagi M."/>
            <person name="Zeng S.J."/>
            <person name="Shen C.Y."/>
            <person name="Yeh C.M."/>
            <person name="Luo Y.B."/>
            <person name="Tsai W.C."/>
            <person name="Van de Peer Y."/>
            <person name="Liu Z.J."/>
        </authorList>
    </citation>
    <scope>NUCLEOTIDE SEQUENCE [LARGE SCALE GENOMIC DNA]</scope>
    <source>
        <tissue evidence="2">The whole plant</tissue>
    </source>
</reference>
<evidence type="ECO:0000313" key="2">
    <source>
        <dbReference type="EMBL" id="PKU86991.1"/>
    </source>
</evidence>
<dbReference type="InterPro" id="IPR032238">
    <property type="entry name" value="ATP-synth_Z"/>
</dbReference>
<reference evidence="2 3" key="1">
    <citation type="journal article" date="2016" name="Sci. Rep.">
        <title>The Dendrobium catenatum Lindl. genome sequence provides insights into polysaccharide synthase, floral development and adaptive evolution.</title>
        <authorList>
            <person name="Zhang G.Q."/>
            <person name="Xu Q."/>
            <person name="Bian C."/>
            <person name="Tsai W.C."/>
            <person name="Yeh C.M."/>
            <person name="Liu K.W."/>
            <person name="Yoshida K."/>
            <person name="Zhang L.S."/>
            <person name="Chang S.B."/>
            <person name="Chen F."/>
            <person name="Shi Y."/>
            <person name="Su Y.Y."/>
            <person name="Zhang Y.Q."/>
            <person name="Chen L.J."/>
            <person name="Yin Y."/>
            <person name="Lin M."/>
            <person name="Huang H."/>
            <person name="Deng H."/>
            <person name="Wang Z.W."/>
            <person name="Zhu S.L."/>
            <person name="Zhao X."/>
            <person name="Deng C."/>
            <person name="Niu S.C."/>
            <person name="Huang J."/>
            <person name="Wang M."/>
            <person name="Liu G.H."/>
            <person name="Yang H.J."/>
            <person name="Xiao X.J."/>
            <person name="Hsiao Y.Y."/>
            <person name="Wu W.L."/>
            <person name="Chen Y.Y."/>
            <person name="Mitsuda N."/>
            <person name="Ohme-Takagi M."/>
            <person name="Luo Y.B."/>
            <person name="Van de Peer Y."/>
            <person name="Liu Z.J."/>
        </authorList>
    </citation>
    <scope>NUCLEOTIDE SEQUENCE [LARGE SCALE GENOMIC DNA]</scope>
    <source>
        <tissue evidence="2">The whole plant</tissue>
    </source>
</reference>
<accession>A0A2I0XGF2</accession>
<dbReference type="AlphaFoldDB" id="A0A2I0XGF2"/>
<feature type="transmembrane region" description="Helical" evidence="1">
    <location>
        <begin position="74"/>
        <end position="95"/>
    </location>
</feature>
<protein>
    <submittedName>
        <fullName evidence="2">Uncharacterized protein</fullName>
    </submittedName>
</protein>